<dbReference type="RefSeq" id="WP_126596900.1">
    <property type="nucleotide sequence ID" value="NZ_BIFQ01000001.1"/>
</dbReference>
<sequence length="304" mass="34777">MSYDASRQQFEHIIATIFTCRSVVKYNLTLSEMQKSELLDDIDSALDVLRAQLITTTSPELEKVSVSRGQGSRMIVPVTGSEPAIQKPASATSDQTLQALYRMYHVYLDTQQTTNISTFVTRFNEIMTIINDLQRLIEANYSSYEAFAYQISSDDPLQRVRVFIADLYYIFMEFVRLLSDVLQQNNVHLDTDKLSSMRDDLDIRLLSSYGGEFMEEQTGPHYDFSSLAQVYTSHQQLDKIKHLSNQVSDTTAFLGFLKEHIGTGTHKRDEIAAQITRAAQLLTDMQRLLLEYERAASFLLHPDR</sequence>
<organism evidence="1 2">
    <name type="scientific">Dictyobacter aurantiacus</name>
    <dbReference type="NCBI Taxonomy" id="1936993"/>
    <lineage>
        <taxon>Bacteria</taxon>
        <taxon>Bacillati</taxon>
        <taxon>Chloroflexota</taxon>
        <taxon>Ktedonobacteria</taxon>
        <taxon>Ktedonobacterales</taxon>
        <taxon>Dictyobacteraceae</taxon>
        <taxon>Dictyobacter</taxon>
    </lineage>
</organism>
<gene>
    <name evidence="1" type="ORF">KDAU_32240</name>
</gene>
<comment type="caution">
    <text evidence="1">The sequence shown here is derived from an EMBL/GenBank/DDBJ whole genome shotgun (WGS) entry which is preliminary data.</text>
</comment>
<evidence type="ECO:0000313" key="2">
    <source>
        <dbReference type="Proteomes" id="UP000287224"/>
    </source>
</evidence>
<dbReference type="EMBL" id="BIFQ01000001">
    <property type="protein sequence ID" value="GCE05895.1"/>
    <property type="molecule type" value="Genomic_DNA"/>
</dbReference>
<proteinExistence type="predicted"/>
<reference evidence="2" key="1">
    <citation type="submission" date="2018-12" db="EMBL/GenBank/DDBJ databases">
        <title>Tengunoibacter tsumagoiensis gen. nov., sp. nov., Dictyobacter kobayashii sp. nov., D. alpinus sp. nov., and D. joshuensis sp. nov. and description of Dictyobacteraceae fam. nov. within the order Ktedonobacterales isolated from Tengu-no-mugimeshi.</title>
        <authorList>
            <person name="Wang C.M."/>
            <person name="Zheng Y."/>
            <person name="Sakai Y."/>
            <person name="Toyoda A."/>
            <person name="Minakuchi Y."/>
            <person name="Abe K."/>
            <person name="Yokota A."/>
            <person name="Yabe S."/>
        </authorList>
    </citation>
    <scope>NUCLEOTIDE SEQUENCE [LARGE SCALE GENOMIC DNA]</scope>
    <source>
        <strain evidence="2">S-27</strain>
    </source>
</reference>
<dbReference type="OrthoDB" id="148860at2"/>
<name>A0A401ZG93_9CHLR</name>
<evidence type="ECO:0000313" key="1">
    <source>
        <dbReference type="EMBL" id="GCE05895.1"/>
    </source>
</evidence>
<dbReference type="Proteomes" id="UP000287224">
    <property type="component" value="Unassembled WGS sequence"/>
</dbReference>
<accession>A0A401ZG93</accession>
<keyword evidence="2" id="KW-1185">Reference proteome</keyword>
<protein>
    <submittedName>
        <fullName evidence="1">Uncharacterized protein</fullName>
    </submittedName>
</protein>
<dbReference type="AlphaFoldDB" id="A0A401ZG93"/>